<name>A0ABT6W9Q6_9ACTN</name>
<gene>
    <name evidence="1" type="ORF">POF43_033070</name>
</gene>
<dbReference type="EMBL" id="JAAGKO020000094">
    <property type="protein sequence ID" value="MDI5967498.1"/>
    <property type="molecule type" value="Genomic_DNA"/>
</dbReference>
<organism evidence="1 2">
    <name type="scientific">Streptantibioticus silvisoli</name>
    <dbReference type="NCBI Taxonomy" id="2705255"/>
    <lineage>
        <taxon>Bacteria</taxon>
        <taxon>Bacillati</taxon>
        <taxon>Actinomycetota</taxon>
        <taxon>Actinomycetes</taxon>
        <taxon>Kitasatosporales</taxon>
        <taxon>Streptomycetaceae</taxon>
        <taxon>Streptantibioticus</taxon>
    </lineage>
</organism>
<evidence type="ECO:0008006" key="3">
    <source>
        <dbReference type="Google" id="ProtNLM"/>
    </source>
</evidence>
<comment type="caution">
    <text evidence="1">The sequence shown here is derived from an EMBL/GenBank/DDBJ whole genome shotgun (WGS) entry which is preliminary data.</text>
</comment>
<evidence type="ECO:0000313" key="1">
    <source>
        <dbReference type="EMBL" id="MDI5967498.1"/>
    </source>
</evidence>
<evidence type="ECO:0000313" key="2">
    <source>
        <dbReference type="Proteomes" id="UP001156398"/>
    </source>
</evidence>
<protein>
    <recommendedName>
        <fullName evidence="3">Glucose/Sorbosone dehydrogenase domain-containing protein</fullName>
    </recommendedName>
</protein>
<sequence>MVLDPGPGFRALIRPYTGEVTRIAPPGEQGFGTDLLAVIDSRQGRFFVKAMRNRPGGRRDQIVRER</sequence>
<keyword evidence="2" id="KW-1185">Reference proteome</keyword>
<dbReference type="Proteomes" id="UP001156398">
    <property type="component" value="Unassembled WGS sequence"/>
</dbReference>
<dbReference type="RefSeq" id="WP_271323394.1">
    <property type="nucleotide sequence ID" value="NZ_JAAGKO020000094.1"/>
</dbReference>
<reference evidence="1 2" key="1">
    <citation type="submission" date="2023-05" db="EMBL/GenBank/DDBJ databases">
        <title>Streptantibioticus silvisoli sp. nov., acidotolerant actinomycetes 1 from pine litter.</title>
        <authorList>
            <person name="Swiecimska M."/>
            <person name="Golinska P."/>
            <person name="Sangal V."/>
            <person name="Wachnowicz B."/>
            <person name="Goodfellow M."/>
        </authorList>
    </citation>
    <scope>NUCLEOTIDE SEQUENCE [LARGE SCALE GENOMIC DNA]</scope>
    <source>
        <strain evidence="1 2">SL54</strain>
    </source>
</reference>
<accession>A0ABT6W9Q6</accession>
<proteinExistence type="predicted"/>